<organism evidence="1 2">
    <name type="scientific">Stephania cephalantha</name>
    <dbReference type="NCBI Taxonomy" id="152367"/>
    <lineage>
        <taxon>Eukaryota</taxon>
        <taxon>Viridiplantae</taxon>
        <taxon>Streptophyta</taxon>
        <taxon>Embryophyta</taxon>
        <taxon>Tracheophyta</taxon>
        <taxon>Spermatophyta</taxon>
        <taxon>Magnoliopsida</taxon>
        <taxon>Ranunculales</taxon>
        <taxon>Menispermaceae</taxon>
        <taxon>Menispermoideae</taxon>
        <taxon>Cissampelideae</taxon>
        <taxon>Stephania</taxon>
    </lineage>
</organism>
<dbReference type="AlphaFoldDB" id="A0AAP0PDV7"/>
<reference evidence="1 2" key="1">
    <citation type="submission" date="2024-01" db="EMBL/GenBank/DDBJ databases">
        <title>Genome assemblies of Stephania.</title>
        <authorList>
            <person name="Yang L."/>
        </authorList>
    </citation>
    <scope>NUCLEOTIDE SEQUENCE [LARGE SCALE GENOMIC DNA]</scope>
    <source>
        <strain evidence="1">JXDWG</strain>
        <tissue evidence="1">Leaf</tissue>
    </source>
</reference>
<proteinExistence type="predicted"/>
<name>A0AAP0PDV7_9MAGN</name>
<sequence length="81" mass="9145">MRALGTGFSLRAENVHIQLDTRIPNSIVENEVRAIIDLYADLDAGGVSMSAFELEGGLLGGRSHRRIWKVRRPRDPMTRKR</sequence>
<evidence type="ECO:0000313" key="2">
    <source>
        <dbReference type="Proteomes" id="UP001419268"/>
    </source>
</evidence>
<protein>
    <submittedName>
        <fullName evidence="1">Uncharacterized protein</fullName>
    </submittedName>
</protein>
<gene>
    <name evidence="1" type="ORF">Scep_010193</name>
</gene>
<evidence type="ECO:0000313" key="1">
    <source>
        <dbReference type="EMBL" id="KAK9140512.1"/>
    </source>
</evidence>
<accession>A0AAP0PDV7</accession>
<keyword evidence="2" id="KW-1185">Reference proteome</keyword>
<comment type="caution">
    <text evidence="1">The sequence shown here is derived from an EMBL/GenBank/DDBJ whole genome shotgun (WGS) entry which is preliminary data.</text>
</comment>
<dbReference type="Proteomes" id="UP001419268">
    <property type="component" value="Unassembled WGS sequence"/>
</dbReference>
<dbReference type="EMBL" id="JBBNAG010000004">
    <property type="protein sequence ID" value="KAK9140512.1"/>
    <property type="molecule type" value="Genomic_DNA"/>
</dbReference>